<keyword evidence="1" id="KW-1133">Transmembrane helix</keyword>
<protein>
    <submittedName>
        <fullName evidence="2">Uncharacterized protein</fullName>
    </submittedName>
</protein>
<evidence type="ECO:0000313" key="3">
    <source>
        <dbReference type="Proteomes" id="UP000815677"/>
    </source>
</evidence>
<keyword evidence="1" id="KW-0472">Membrane</keyword>
<name>A0ABQ0M8J5_MYCCL</name>
<keyword evidence="3" id="KW-1185">Reference proteome</keyword>
<feature type="transmembrane region" description="Helical" evidence="1">
    <location>
        <begin position="444"/>
        <end position="463"/>
    </location>
</feature>
<evidence type="ECO:0000313" key="2">
    <source>
        <dbReference type="EMBL" id="GAT59558.1"/>
    </source>
</evidence>
<sequence>MSSCPTFDPEDMDDFKILESSGPILGCLRPITPHGTSRYDTKHFLPYSELGWVEHVHPEGSLFFIHEATDGELGIVTSSNLKDSTTLWKINRWIARIKSQLAYLGISVIPGTEVFLKLEDGGCAYYLVDHANQVVFWLESCDTDSLGLPDVAAREHLKIVLKWLYLAHIEYFPSGYFSLEWLVPLEAIFSHGLCDQMTSTTSTFGYTAEECQVLLGALRVCRGPKPTQTTCTIARLWGMVFHNRIWNHYGQEQARLSRDQSIFYREERNNRTSVVVNALTFGSFSAHLRRLEDVFVDDLVNVAYWRKFVNGNIGRWKREAMAIERPFLLSPASFHPAASDVGSPARLIPDNYIELVQPIQVSRRLNGGPSGVFTFLSFSFPSSSPPFERLQRCYLSSIEFGSTSLRFAPSAFVFSLPQTLCICGAATTIASYLLVIAARFGADIAFLLFTVLLGYSLAVYLVITGRATRLQLPRLFPRSAEQPESIIEKLV</sequence>
<dbReference type="Proteomes" id="UP000815677">
    <property type="component" value="Unassembled WGS sequence"/>
</dbReference>
<keyword evidence="1" id="KW-0812">Transmembrane</keyword>
<reference evidence="2" key="1">
    <citation type="submission" date="2014-09" db="EMBL/GenBank/DDBJ databases">
        <title>Genome sequence of the luminous mushroom Mycena chlorophos for searching fungal bioluminescence genes.</title>
        <authorList>
            <person name="Tanaka Y."/>
            <person name="Kasuga D."/>
            <person name="Oba Y."/>
            <person name="Hase S."/>
            <person name="Sato K."/>
            <person name="Oba Y."/>
            <person name="Sakakibara Y."/>
        </authorList>
    </citation>
    <scope>NUCLEOTIDE SEQUENCE</scope>
</reference>
<dbReference type="EMBL" id="DF849885">
    <property type="protein sequence ID" value="GAT59558.1"/>
    <property type="molecule type" value="Genomic_DNA"/>
</dbReference>
<gene>
    <name evidence="2" type="ORF">MCHLO_15831</name>
</gene>
<evidence type="ECO:0000256" key="1">
    <source>
        <dbReference type="SAM" id="Phobius"/>
    </source>
</evidence>
<organism evidence="2 3">
    <name type="scientific">Mycena chlorophos</name>
    <name type="common">Agaric fungus</name>
    <name type="synonym">Agaricus chlorophos</name>
    <dbReference type="NCBI Taxonomy" id="658473"/>
    <lineage>
        <taxon>Eukaryota</taxon>
        <taxon>Fungi</taxon>
        <taxon>Dikarya</taxon>
        <taxon>Basidiomycota</taxon>
        <taxon>Agaricomycotina</taxon>
        <taxon>Agaricomycetes</taxon>
        <taxon>Agaricomycetidae</taxon>
        <taxon>Agaricales</taxon>
        <taxon>Marasmiineae</taxon>
        <taxon>Mycenaceae</taxon>
        <taxon>Mycena</taxon>
    </lineage>
</organism>
<proteinExistence type="predicted"/>
<accession>A0ABQ0M8J5</accession>
<feature type="transmembrane region" description="Helical" evidence="1">
    <location>
        <begin position="412"/>
        <end position="438"/>
    </location>
</feature>